<dbReference type="STRING" id="1618434.UR52_C0010G0008"/>
<comment type="caution">
    <text evidence="6">The sequence shown here is derived from an EMBL/GenBank/DDBJ whole genome shotgun (WGS) entry which is preliminary data.</text>
</comment>
<evidence type="ECO:0000259" key="5">
    <source>
        <dbReference type="Pfam" id="PF03717"/>
    </source>
</evidence>
<dbReference type="Proteomes" id="UP000034176">
    <property type="component" value="Unassembled WGS sequence"/>
</dbReference>
<comment type="subcellular location">
    <subcellularLocation>
        <location evidence="1">Membrane</location>
    </subcellularLocation>
</comment>
<dbReference type="Gene3D" id="3.90.1310.10">
    <property type="entry name" value="Penicillin-binding protein 2a (Domain 2)"/>
    <property type="match status" value="1"/>
</dbReference>
<dbReference type="Gene3D" id="3.40.710.10">
    <property type="entry name" value="DD-peptidase/beta-lactamase superfamily"/>
    <property type="match status" value="1"/>
</dbReference>
<evidence type="ECO:0000256" key="3">
    <source>
        <dbReference type="SAM" id="Phobius"/>
    </source>
</evidence>
<proteinExistence type="predicted"/>
<keyword evidence="3" id="KW-1133">Transmembrane helix</keyword>
<keyword evidence="2 3" id="KW-0472">Membrane</keyword>
<evidence type="ECO:0000313" key="7">
    <source>
        <dbReference type="Proteomes" id="UP000034176"/>
    </source>
</evidence>
<reference evidence="6 7" key="1">
    <citation type="journal article" date="2015" name="Nature">
        <title>rRNA introns, odd ribosomes, and small enigmatic genomes across a large radiation of phyla.</title>
        <authorList>
            <person name="Brown C.T."/>
            <person name="Hug L.A."/>
            <person name="Thomas B.C."/>
            <person name="Sharon I."/>
            <person name="Castelle C.J."/>
            <person name="Singh A."/>
            <person name="Wilkins M.J."/>
            <person name="Williams K.H."/>
            <person name="Banfield J.F."/>
        </authorList>
    </citation>
    <scope>NUCLEOTIDE SEQUENCE [LARGE SCALE GENOMIC DNA]</scope>
</reference>
<keyword evidence="6" id="KW-0808">Transferase</keyword>
<feature type="transmembrane region" description="Helical" evidence="3">
    <location>
        <begin position="7"/>
        <end position="27"/>
    </location>
</feature>
<gene>
    <name evidence="6" type="ORF">UR52_C0010G0008</name>
</gene>
<dbReference type="Pfam" id="PF00905">
    <property type="entry name" value="Transpeptidase"/>
    <property type="match status" value="1"/>
</dbReference>
<name>A0A0G0D7I0_9BACT</name>
<organism evidence="6 7">
    <name type="scientific">Candidatus Gottesmanbacteria bacterium GW2011_GWA1_34_13</name>
    <dbReference type="NCBI Taxonomy" id="1618434"/>
    <lineage>
        <taxon>Bacteria</taxon>
        <taxon>Candidatus Gottesmaniibacteriota</taxon>
    </lineage>
</organism>
<dbReference type="GO" id="GO:0008658">
    <property type="term" value="F:penicillin binding"/>
    <property type="evidence" value="ECO:0007669"/>
    <property type="project" value="InterPro"/>
</dbReference>
<dbReference type="SUPFAM" id="SSF56601">
    <property type="entry name" value="beta-lactamase/transpeptidase-like"/>
    <property type="match status" value="1"/>
</dbReference>
<evidence type="ECO:0000259" key="4">
    <source>
        <dbReference type="Pfam" id="PF00905"/>
    </source>
</evidence>
<accession>A0A0G0D7I0</accession>
<dbReference type="Gene3D" id="3.30.450.330">
    <property type="match status" value="1"/>
</dbReference>
<evidence type="ECO:0000313" key="6">
    <source>
        <dbReference type="EMBL" id="KKP59195.1"/>
    </source>
</evidence>
<dbReference type="InterPro" id="IPR005311">
    <property type="entry name" value="PBP_dimer"/>
</dbReference>
<keyword evidence="3" id="KW-0812">Transmembrane</keyword>
<dbReference type="SUPFAM" id="SSF56519">
    <property type="entry name" value="Penicillin binding protein dimerisation domain"/>
    <property type="match status" value="1"/>
</dbReference>
<feature type="domain" description="Penicillin-binding protein transpeptidase" evidence="4">
    <location>
        <begin position="240"/>
        <end position="545"/>
    </location>
</feature>
<dbReference type="InterPro" id="IPR036138">
    <property type="entry name" value="PBP_dimer_sf"/>
</dbReference>
<dbReference type="Pfam" id="PF03717">
    <property type="entry name" value="PBP_dimer"/>
    <property type="match status" value="1"/>
</dbReference>
<feature type="domain" description="Penicillin-binding protein dimerisation" evidence="5">
    <location>
        <begin position="48"/>
        <end position="196"/>
    </location>
</feature>
<evidence type="ECO:0000256" key="2">
    <source>
        <dbReference type="ARBA" id="ARBA00023136"/>
    </source>
</evidence>
<dbReference type="AlphaFoldDB" id="A0A0G0D7I0"/>
<dbReference type="PANTHER" id="PTHR30627">
    <property type="entry name" value="PEPTIDOGLYCAN D,D-TRANSPEPTIDASE"/>
    <property type="match status" value="1"/>
</dbReference>
<dbReference type="GO" id="GO:0071555">
    <property type="term" value="P:cell wall organization"/>
    <property type="evidence" value="ECO:0007669"/>
    <property type="project" value="TreeGrafter"/>
</dbReference>
<dbReference type="EMBL" id="LBPN01000010">
    <property type="protein sequence ID" value="KKP59195.1"/>
    <property type="molecule type" value="Genomic_DNA"/>
</dbReference>
<dbReference type="PANTHER" id="PTHR30627:SF1">
    <property type="entry name" value="PEPTIDOGLYCAN D,D-TRANSPEPTIDASE FTSI"/>
    <property type="match status" value="1"/>
</dbReference>
<dbReference type="InterPro" id="IPR012338">
    <property type="entry name" value="Beta-lactam/transpept-like"/>
</dbReference>
<protein>
    <submittedName>
        <fullName evidence="6">Peptidoglycan glycosyltransferase</fullName>
    </submittedName>
</protein>
<dbReference type="InterPro" id="IPR001460">
    <property type="entry name" value="PCN-bd_Tpept"/>
</dbReference>
<evidence type="ECO:0000256" key="1">
    <source>
        <dbReference type="ARBA" id="ARBA00004370"/>
    </source>
</evidence>
<dbReference type="InterPro" id="IPR050515">
    <property type="entry name" value="Beta-lactam/transpept"/>
</dbReference>
<dbReference type="GO" id="GO:0005886">
    <property type="term" value="C:plasma membrane"/>
    <property type="evidence" value="ECO:0007669"/>
    <property type="project" value="TreeGrafter"/>
</dbReference>
<dbReference type="GO" id="GO:0016740">
    <property type="term" value="F:transferase activity"/>
    <property type="evidence" value="ECO:0007669"/>
    <property type="project" value="UniProtKB-KW"/>
</dbReference>
<sequence>MWRQKFVLLGFIICFSLIICKLFYWQFFKSGELANAASNQYYFKLNLSANRGQIMANDGSVLVTNKTAYLIYAEPKKIEDKNSFSNTVSKILDLDKEIINNRLNQSEIFWVPIKHKVNETTCEELKNLNLKGLGFEKESQRYYPEASLAAQLLGFVGNNESGEDKGYFGIEGFYDLALKGKSGFLIREKDASGNPILLGDEKRIPFEDGQNLELYLDRSVQTIIEDNLKKGIEKYGASEGLVAVMDPITGGIIGMAATPSYDPSKFGEYDAQVYPNPIVANTYEPGSTFKTLVMAAALNEKAVDVQTKFNEEGPIKIGQYYIRTWNDKYNGQLNMSQILEKSSNPGMVFVANKLGKDKFIEYLNKFGIGKKTGIDLEEEATSEIKAKDTWSDIDLATASFGQGIAVTPIQMLQAVASLANKGNLMEPQIVKKISDKNGKVIIKNPKIIGTTVDQKTAKMITDMMVSAVDNGDAKWAKPKGYRIAGKTGTAQIPVAGHYDVQKTIASFVGFAPADKPKFVILVALREPQSSPWGSETAAPLFFNITKELFTYYGISPND</sequence>